<dbReference type="Proteomes" id="UP000198356">
    <property type="component" value="Unassembled WGS sequence"/>
</dbReference>
<keyword evidence="3" id="KW-0812">Transmembrane</keyword>
<evidence type="ECO:0000256" key="2">
    <source>
        <dbReference type="PIRNR" id="PIRNR016661"/>
    </source>
</evidence>
<sequence length="199" mass="20186">MHLANPSQTRRVLALDSASQTVPGRIFLAIAASALVAVAAHVSLPLPFTPVPLTLGNAAVLLVGLMLGPATAFGALVLYLVEGAMGLPVFTPTGGPIGIAHLLGPNAGYLFAYPAAAAIASAVVRNLKFTASRFTAAVLACSAATVVILSAGSAWLAVWMHLNLVTALKLGAIPFLAAEALKIAAAAGIYAGIERWKRA</sequence>
<feature type="transmembrane region" description="Helical" evidence="3">
    <location>
        <begin position="107"/>
        <end position="124"/>
    </location>
</feature>
<dbReference type="AlphaFoldDB" id="A0A239GXW1"/>
<feature type="transmembrane region" description="Helical" evidence="3">
    <location>
        <begin position="58"/>
        <end position="81"/>
    </location>
</feature>
<evidence type="ECO:0000313" key="4">
    <source>
        <dbReference type="EMBL" id="SNS73715.1"/>
    </source>
</evidence>
<dbReference type="PIRSF" id="PIRSF016661">
    <property type="entry name" value="BioY"/>
    <property type="match status" value="1"/>
</dbReference>
<name>A0A239GXW1_9BACT</name>
<gene>
    <name evidence="4" type="ORF">SAMN05421770_102125</name>
</gene>
<keyword evidence="2" id="KW-0813">Transport</keyword>
<accession>A0A239GXW1</accession>
<keyword evidence="2 3" id="KW-0472">Membrane</keyword>
<comment type="subcellular location">
    <subcellularLocation>
        <location evidence="2">Cell membrane</location>
        <topology evidence="2">Multi-pass membrane protein</topology>
    </subcellularLocation>
</comment>
<reference evidence="4 5" key="1">
    <citation type="submission" date="2017-06" db="EMBL/GenBank/DDBJ databases">
        <authorList>
            <person name="Kim H.J."/>
            <person name="Triplett B.A."/>
        </authorList>
    </citation>
    <scope>NUCLEOTIDE SEQUENCE [LARGE SCALE GENOMIC DNA]</scope>
    <source>
        <strain evidence="4 5">DSM 18704</strain>
    </source>
</reference>
<keyword evidence="2" id="KW-1003">Cell membrane</keyword>
<evidence type="ECO:0000256" key="1">
    <source>
        <dbReference type="ARBA" id="ARBA00010692"/>
    </source>
</evidence>
<dbReference type="PANTHER" id="PTHR34295">
    <property type="entry name" value="BIOTIN TRANSPORTER BIOY"/>
    <property type="match status" value="1"/>
</dbReference>
<dbReference type="GO" id="GO:0005886">
    <property type="term" value="C:plasma membrane"/>
    <property type="evidence" value="ECO:0007669"/>
    <property type="project" value="UniProtKB-SubCell"/>
</dbReference>
<dbReference type="Pfam" id="PF02632">
    <property type="entry name" value="BioY"/>
    <property type="match status" value="1"/>
</dbReference>
<evidence type="ECO:0000256" key="3">
    <source>
        <dbReference type="SAM" id="Phobius"/>
    </source>
</evidence>
<dbReference type="GO" id="GO:0015225">
    <property type="term" value="F:biotin transmembrane transporter activity"/>
    <property type="evidence" value="ECO:0007669"/>
    <property type="project" value="UniProtKB-UniRule"/>
</dbReference>
<comment type="similarity">
    <text evidence="1 2">Belongs to the BioY family.</text>
</comment>
<dbReference type="InterPro" id="IPR003784">
    <property type="entry name" value="BioY"/>
</dbReference>
<protein>
    <recommendedName>
        <fullName evidence="2">Biotin transporter</fullName>
    </recommendedName>
</protein>
<dbReference type="EMBL" id="FZOU01000002">
    <property type="protein sequence ID" value="SNS73715.1"/>
    <property type="molecule type" value="Genomic_DNA"/>
</dbReference>
<proteinExistence type="inferred from homology"/>
<feature type="transmembrane region" description="Helical" evidence="3">
    <location>
        <begin position="136"/>
        <end position="160"/>
    </location>
</feature>
<feature type="transmembrane region" description="Helical" evidence="3">
    <location>
        <begin position="26"/>
        <end position="46"/>
    </location>
</feature>
<keyword evidence="5" id="KW-1185">Reference proteome</keyword>
<dbReference type="PANTHER" id="PTHR34295:SF1">
    <property type="entry name" value="BIOTIN TRANSPORTER BIOY"/>
    <property type="match status" value="1"/>
</dbReference>
<dbReference type="RefSeq" id="WP_089407646.1">
    <property type="nucleotide sequence ID" value="NZ_FZOU01000002.1"/>
</dbReference>
<keyword evidence="3" id="KW-1133">Transmembrane helix</keyword>
<feature type="transmembrane region" description="Helical" evidence="3">
    <location>
        <begin position="172"/>
        <end position="193"/>
    </location>
</feature>
<evidence type="ECO:0000313" key="5">
    <source>
        <dbReference type="Proteomes" id="UP000198356"/>
    </source>
</evidence>
<dbReference type="Gene3D" id="1.10.1760.20">
    <property type="match status" value="1"/>
</dbReference>
<organism evidence="4 5">
    <name type="scientific">Granulicella rosea</name>
    <dbReference type="NCBI Taxonomy" id="474952"/>
    <lineage>
        <taxon>Bacteria</taxon>
        <taxon>Pseudomonadati</taxon>
        <taxon>Acidobacteriota</taxon>
        <taxon>Terriglobia</taxon>
        <taxon>Terriglobales</taxon>
        <taxon>Acidobacteriaceae</taxon>
        <taxon>Granulicella</taxon>
    </lineage>
</organism>
<dbReference type="OrthoDB" id="9803495at2"/>